<sequence length="281" mass="30679">MANDLHKRRPFEAGLLVSARSVQVEPFDVSGRLRQPLLLSEDRPMTTASNPLARLIDETKEANRWSDTRIVAQARSAGHQMSKSTISDIRTAGVSTIVPAKIQALADGLQLPIRDVLRAALESAGLPSGDPPLSVEQAILRDATLPVQTKRALLAMVKDARRWLDSDYSFIARHVRGNLDRAALEAELPLADETRSAEHRSAGGGEGGPPPIGADTTPPGVTQLSRRTKQGRRGPHEPLESFEEEQARIDAMVRRAQDQAARRVDPGRRSRPDQQAPEDEG</sequence>
<feature type="region of interest" description="Disordered" evidence="1">
    <location>
        <begin position="193"/>
        <end position="281"/>
    </location>
</feature>
<evidence type="ECO:0000313" key="3">
    <source>
        <dbReference type="Proteomes" id="UP000562984"/>
    </source>
</evidence>
<accession>A0A849AB64</accession>
<evidence type="ECO:0000313" key="2">
    <source>
        <dbReference type="EMBL" id="NNG36903.1"/>
    </source>
</evidence>
<proteinExistence type="predicted"/>
<protein>
    <submittedName>
        <fullName evidence="2">Uncharacterized protein</fullName>
    </submittedName>
</protein>
<reference evidence="2 3" key="1">
    <citation type="submission" date="2020-05" db="EMBL/GenBank/DDBJ databases">
        <title>Nakamurella sp. DB0629 isolated from air conditioner.</title>
        <authorList>
            <person name="Kim D.H."/>
            <person name="Kim D.-U."/>
        </authorList>
    </citation>
    <scope>NUCLEOTIDE SEQUENCE [LARGE SCALE GENOMIC DNA]</scope>
    <source>
        <strain evidence="2 3">DB0629</strain>
    </source>
</reference>
<dbReference type="RefSeq" id="WP_171200609.1">
    <property type="nucleotide sequence ID" value="NZ_JABEND010000009.1"/>
</dbReference>
<gene>
    <name evidence="2" type="ORF">HKD39_14520</name>
</gene>
<dbReference type="AlphaFoldDB" id="A0A849AB64"/>
<comment type="caution">
    <text evidence="2">The sequence shown here is derived from an EMBL/GenBank/DDBJ whole genome shotgun (WGS) entry which is preliminary data.</text>
</comment>
<name>A0A849AB64_9ACTN</name>
<dbReference type="Proteomes" id="UP000562984">
    <property type="component" value="Unassembled WGS sequence"/>
</dbReference>
<organism evidence="2 3">
    <name type="scientific">Nakamurella aerolata</name>
    <dbReference type="NCBI Taxonomy" id="1656892"/>
    <lineage>
        <taxon>Bacteria</taxon>
        <taxon>Bacillati</taxon>
        <taxon>Actinomycetota</taxon>
        <taxon>Actinomycetes</taxon>
        <taxon>Nakamurellales</taxon>
        <taxon>Nakamurellaceae</taxon>
        <taxon>Nakamurella</taxon>
    </lineage>
</organism>
<evidence type="ECO:0000256" key="1">
    <source>
        <dbReference type="SAM" id="MobiDB-lite"/>
    </source>
</evidence>
<dbReference type="EMBL" id="JABEND010000009">
    <property type="protein sequence ID" value="NNG36903.1"/>
    <property type="molecule type" value="Genomic_DNA"/>
</dbReference>
<feature type="compositionally biased region" description="Basic and acidic residues" evidence="1">
    <location>
        <begin position="234"/>
        <end position="272"/>
    </location>
</feature>
<keyword evidence="3" id="KW-1185">Reference proteome</keyword>